<evidence type="ECO:0000313" key="3">
    <source>
        <dbReference type="EMBL" id="MBW8486229.1"/>
    </source>
</evidence>
<evidence type="ECO:0000259" key="2">
    <source>
        <dbReference type="Pfam" id="PF13349"/>
    </source>
</evidence>
<dbReference type="EMBL" id="JAIBOA010000022">
    <property type="protein sequence ID" value="MBW8486229.1"/>
    <property type="molecule type" value="Genomic_DNA"/>
</dbReference>
<evidence type="ECO:0000256" key="1">
    <source>
        <dbReference type="SAM" id="MobiDB-lite"/>
    </source>
</evidence>
<dbReference type="Pfam" id="PF13349">
    <property type="entry name" value="DUF4097"/>
    <property type="match status" value="1"/>
</dbReference>
<sequence length="280" mass="28139">MARWTIDEPATLDFDGAVALRATLVAGSVSVLATDERPSLTVAEVRGQPLTVTHEAGMLTIGHERLLEGVLGWFGASRVRADITVTVPRECPVTLNLVSADAVVSGLAARTSIKSASGLVTLDGVTGAVDANTVSGAVEAQGLDGSVAFTSLSGDLSLAGGTLARLAARSVSGRIAADVALGAAGRIEVNTVTGEVTLRVPDSTGARVSLNSAAGEINSTFAGLDRDARPAARHLSGRLGDGSGRLAVQTVSGGVTLLHRPGGAREDGGAGGTTTPRTEK</sequence>
<dbReference type="InterPro" id="IPR025164">
    <property type="entry name" value="Toastrack_DUF4097"/>
</dbReference>
<comment type="caution">
    <text evidence="3">The sequence shown here is derived from an EMBL/GenBank/DDBJ whole genome shotgun (WGS) entry which is preliminary data.</text>
</comment>
<name>A0ABS7G0I7_9ACTN</name>
<proteinExistence type="predicted"/>
<protein>
    <submittedName>
        <fullName evidence="3">DUF4097 domain-containing protein</fullName>
    </submittedName>
</protein>
<dbReference type="RefSeq" id="WP_220169469.1">
    <property type="nucleotide sequence ID" value="NZ_JAIBOA010000022.1"/>
</dbReference>
<gene>
    <name evidence="3" type="ORF">K1Y72_27930</name>
</gene>
<reference evidence="3 4" key="1">
    <citation type="submission" date="2021-07" db="EMBL/GenBank/DDBJ databases">
        <title>Actinomadura sp. PM05-2 isolated from lichen.</title>
        <authorList>
            <person name="Somphong A."/>
            <person name="Phongsopitanun W."/>
            <person name="Tanasupawat S."/>
            <person name="Peongsungnone V."/>
        </authorList>
    </citation>
    <scope>NUCLEOTIDE SEQUENCE [LARGE SCALE GENOMIC DNA]</scope>
    <source>
        <strain evidence="3 4">PM05-2</strain>
    </source>
</reference>
<keyword evidence="4" id="KW-1185">Reference proteome</keyword>
<feature type="region of interest" description="Disordered" evidence="1">
    <location>
        <begin position="257"/>
        <end position="280"/>
    </location>
</feature>
<evidence type="ECO:0000313" key="4">
    <source>
        <dbReference type="Proteomes" id="UP000774570"/>
    </source>
</evidence>
<dbReference type="Proteomes" id="UP000774570">
    <property type="component" value="Unassembled WGS sequence"/>
</dbReference>
<accession>A0ABS7G0I7</accession>
<organism evidence="3 4">
    <name type="scientific">Actinomadura parmotrematis</name>
    <dbReference type="NCBI Taxonomy" id="2864039"/>
    <lineage>
        <taxon>Bacteria</taxon>
        <taxon>Bacillati</taxon>
        <taxon>Actinomycetota</taxon>
        <taxon>Actinomycetes</taxon>
        <taxon>Streptosporangiales</taxon>
        <taxon>Thermomonosporaceae</taxon>
        <taxon>Actinomadura</taxon>
    </lineage>
</organism>
<feature type="domain" description="DUF4097" evidence="2">
    <location>
        <begin position="57"/>
        <end position="257"/>
    </location>
</feature>